<feature type="coiled-coil region" evidence="1">
    <location>
        <begin position="363"/>
        <end position="390"/>
    </location>
</feature>
<name>B9XAX6_PEDPL</name>
<dbReference type="STRING" id="320771.Cflav_PD5796"/>
<dbReference type="RefSeq" id="WP_007412974.1">
    <property type="nucleotide sequence ID" value="NZ_ABOX02000002.1"/>
</dbReference>
<accession>B9XAX6</accession>
<comment type="caution">
    <text evidence="2">The sequence shown here is derived from an EMBL/GenBank/DDBJ whole genome shotgun (WGS) entry which is preliminary data.</text>
</comment>
<reference evidence="2 3" key="1">
    <citation type="journal article" date="2011" name="J. Bacteriol.">
        <title>Genome sequence of 'Pedosphaera parvula' Ellin514, an aerobic Verrucomicrobial isolate from pasture soil.</title>
        <authorList>
            <person name="Kant R."/>
            <person name="van Passel M.W."/>
            <person name="Sangwan P."/>
            <person name="Palva A."/>
            <person name="Lucas S."/>
            <person name="Copeland A."/>
            <person name="Lapidus A."/>
            <person name="Glavina Del Rio T."/>
            <person name="Dalin E."/>
            <person name="Tice H."/>
            <person name="Bruce D."/>
            <person name="Goodwin L."/>
            <person name="Pitluck S."/>
            <person name="Chertkov O."/>
            <person name="Larimer F.W."/>
            <person name="Land M.L."/>
            <person name="Hauser L."/>
            <person name="Brettin T.S."/>
            <person name="Detter J.C."/>
            <person name="Han S."/>
            <person name="de Vos W.M."/>
            <person name="Janssen P.H."/>
            <person name="Smidt H."/>
        </authorList>
    </citation>
    <scope>NUCLEOTIDE SEQUENCE [LARGE SCALE GENOMIC DNA]</scope>
    <source>
        <strain evidence="2 3">Ellin514</strain>
    </source>
</reference>
<gene>
    <name evidence="2" type="ORF">Cflav_PD5796</name>
</gene>
<keyword evidence="3" id="KW-1185">Reference proteome</keyword>
<evidence type="ECO:0000256" key="1">
    <source>
        <dbReference type="SAM" id="Coils"/>
    </source>
</evidence>
<sequence>MQPIKIWCLLRDQFGHVQPVESAFKQEAEFIFDEIWDPNHLVSSHPDIVLCVNDYYYDVVRCLDEARKAGIPSLVLQDGILEWRCQYSNPLFGAGDGAPQHQPVMSDKIATIGHQSARLIAGWGNADKVEITGMPRMDYLLSHQTGRIRTPGSRLLVMTAKNPGFTLEQRETTLRSLQDTKAFLETLPGVEVGWRVSRGLASALGVENQLEKISSLELVKVLEGVDAVISTPSTAVLEAMLLGRPVAALDYPNSPRFLQTAWTISAKEHLAAVVPELLNPSATKLAFQRDCLADSLECDGPAAQRVCSLIRQMIAIAKEARRTGREPGFPADMLASTGSFHTFKMPPLGVMYEGHSVFQENNQTTLQLRLARAENENRILKTENAELKKRMQFGSWLRHGVRQLANNVSGSR</sequence>
<dbReference type="AlphaFoldDB" id="B9XAX6"/>
<dbReference type="EMBL" id="ABOX02000002">
    <property type="protein sequence ID" value="EEF63161.1"/>
    <property type="molecule type" value="Genomic_DNA"/>
</dbReference>
<dbReference type="SUPFAM" id="SSF53756">
    <property type="entry name" value="UDP-Glycosyltransferase/glycogen phosphorylase"/>
    <property type="match status" value="1"/>
</dbReference>
<dbReference type="Proteomes" id="UP000003688">
    <property type="component" value="Unassembled WGS sequence"/>
</dbReference>
<protein>
    <submittedName>
        <fullName evidence="2">Uncharacterized protein</fullName>
    </submittedName>
</protein>
<dbReference type="OrthoDB" id="229694at2"/>
<organism evidence="2 3">
    <name type="scientific">Pedosphaera parvula (strain Ellin514)</name>
    <dbReference type="NCBI Taxonomy" id="320771"/>
    <lineage>
        <taxon>Bacteria</taxon>
        <taxon>Pseudomonadati</taxon>
        <taxon>Verrucomicrobiota</taxon>
        <taxon>Pedosphaerae</taxon>
        <taxon>Pedosphaerales</taxon>
        <taxon>Pedosphaeraceae</taxon>
        <taxon>Pedosphaera</taxon>
    </lineage>
</organism>
<keyword evidence="1" id="KW-0175">Coiled coil</keyword>
<proteinExistence type="predicted"/>
<evidence type="ECO:0000313" key="3">
    <source>
        <dbReference type="Proteomes" id="UP000003688"/>
    </source>
</evidence>
<evidence type="ECO:0000313" key="2">
    <source>
        <dbReference type="EMBL" id="EEF63161.1"/>
    </source>
</evidence>